<keyword evidence="5" id="KW-1185">Reference proteome</keyword>
<keyword evidence="2" id="KW-0472">Membrane</keyword>
<proteinExistence type="predicted"/>
<keyword evidence="2" id="KW-0812">Transmembrane</keyword>
<name>A0A830HNV8_9CHLO</name>
<dbReference type="GO" id="GO:0005737">
    <property type="term" value="C:cytoplasm"/>
    <property type="evidence" value="ECO:0007669"/>
    <property type="project" value="TreeGrafter"/>
</dbReference>
<accession>A0A830HNV8</accession>
<dbReference type="SUPFAM" id="SSF51197">
    <property type="entry name" value="Clavaminate synthase-like"/>
    <property type="match status" value="1"/>
</dbReference>
<feature type="compositionally biased region" description="Low complexity" evidence="1">
    <location>
        <begin position="1"/>
        <end position="18"/>
    </location>
</feature>
<feature type="region of interest" description="Disordered" evidence="1">
    <location>
        <begin position="1"/>
        <end position="50"/>
    </location>
</feature>
<dbReference type="Proteomes" id="UP000660262">
    <property type="component" value="Unassembled WGS sequence"/>
</dbReference>
<dbReference type="PANTHER" id="PTHR12480">
    <property type="entry name" value="ARGININE DEMETHYLASE AND LYSYL-HYDROXYLASE JMJD"/>
    <property type="match status" value="1"/>
</dbReference>
<feature type="transmembrane region" description="Helical" evidence="2">
    <location>
        <begin position="59"/>
        <end position="80"/>
    </location>
</feature>
<dbReference type="OrthoDB" id="438164at2759"/>
<evidence type="ECO:0000313" key="4">
    <source>
        <dbReference type="EMBL" id="GHP07480.1"/>
    </source>
</evidence>
<sequence>MAAAPTSMSTAATSLPSTVRMRTAHADSRHVHPDVRHPADDLGGSQASKQRLKQRERRLLLVKVLIASCVLMCLVIAGAYSSAMRHSRYAHDEAADSNRCRGMDVRRPCSAAKEKAGMCEENEVGPKEFQTAYRGRKPLLLLQGAVEEWRKRDGWPFKLDDFLTHYGDAVVKQRAASYFQGSRSRVTERPRTLRALLQDKEEAVARYGVVFDSIGLESDDLNVKQARMRAAFPCPQWVVDATLCPDEWDEILSVGVGSPLAGVPFHVHGDAWLALILGTKIWHIVEPGKLTAAVRGNWQQPPARWNAGGNNDDGIAICEQHAGELMYVPESWSHQTFNAETTIGFGRQIGWPANQSFVEHVATTTEDVLLKYQWVRMVTTQPSNVRDETLNSAIAMLESMNADMPTFFAGRSRLAQVLHRLGETDRIRALVDEMRDIAASLDVAEYAPSIVNIAMQAAFYFNPRSGLFGDEDGEELESALRLAQPAADRMGKWHSAHLLSVRLTSLMKMKRVNRVLCTRLARDLVPLHDSLGSESPVPEFFVDTLYKVSNGIFSPDS</sequence>
<keyword evidence="2" id="KW-1133">Transmembrane helix</keyword>
<evidence type="ECO:0000313" key="5">
    <source>
        <dbReference type="Proteomes" id="UP000660262"/>
    </source>
</evidence>
<feature type="domain" description="JmjC" evidence="3">
    <location>
        <begin position="221"/>
        <end position="366"/>
    </location>
</feature>
<dbReference type="EMBL" id="BNJQ01000017">
    <property type="protein sequence ID" value="GHP07480.1"/>
    <property type="molecule type" value="Genomic_DNA"/>
</dbReference>
<dbReference type="PANTHER" id="PTHR12480:SF35">
    <property type="entry name" value="TRANSCRIPTION FACTOR JUMONJI, JMJC DOMAIN-CONTAINING PROTEIN"/>
    <property type="match status" value="1"/>
</dbReference>
<comment type="caution">
    <text evidence="4">The sequence shown here is derived from an EMBL/GenBank/DDBJ whole genome shotgun (WGS) entry which is preliminary data.</text>
</comment>
<evidence type="ECO:0000259" key="3">
    <source>
        <dbReference type="PROSITE" id="PS51184"/>
    </source>
</evidence>
<evidence type="ECO:0000256" key="2">
    <source>
        <dbReference type="SAM" id="Phobius"/>
    </source>
</evidence>
<dbReference type="InterPro" id="IPR050910">
    <property type="entry name" value="JMJD6_ArgDemeth/LysHydrox"/>
</dbReference>
<reference evidence="4" key="1">
    <citation type="submission" date="2020-10" db="EMBL/GenBank/DDBJ databases">
        <title>Unveiling of a novel bifunctional photoreceptor, Dualchrome1, isolated from a cosmopolitan green alga.</title>
        <authorList>
            <person name="Suzuki S."/>
            <person name="Kawachi M."/>
        </authorList>
    </citation>
    <scope>NUCLEOTIDE SEQUENCE</scope>
    <source>
        <strain evidence="4">NIES 2893</strain>
    </source>
</reference>
<dbReference type="InterPro" id="IPR003347">
    <property type="entry name" value="JmjC_dom"/>
</dbReference>
<organism evidence="4 5">
    <name type="scientific">Pycnococcus provasolii</name>
    <dbReference type="NCBI Taxonomy" id="41880"/>
    <lineage>
        <taxon>Eukaryota</taxon>
        <taxon>Viridiplantae</taxon>
        <taxon>Chlorophyta</taxon>
        <taxon>Pseudoscourfieldiophyceae</taxon>
        <taxon>Pseudoscourfieldiales</taxon>
        <taxon>Pycnococcaceae</taxon>
        <taxon>Pycnococcus</taxon>
    </lineage>
</organism>
<dbReference type="Gene3D" id="2.60.120.650">
    <property type="entry name" value="Cupin"/>
    <property type="match status" value="1"/>
</dbReference>
<feature type="compositionally biased region" description="Basic and acidic residues" evidence="1">
    <location>
        <begin position="24"/>
        <end position="40"/>
    </location>
</feature>
<protein>
    <recommendedName>
        <fullName evidence="3">JmjC domain-containing protein</fullName>
    </recommendedName>
</protein>
<dbReference type="PROSITE" id="PS51184">
    <property type="entry name" value="JMJC"/>
    <property type="match status" value="1"/>
</dbReference>
<gene>
    <name evidence="4" type="ORF">PPROV_000622200</name>
</gene>
<dbReference type="AlphaFoldDB" id="A0A830HNV8"/>
<evidence type="ECO:0000256" key="1">
    <source>
        <dbReference type="SAM" id="MobiDB-lite"/>
    </source>
</evidence>